<proteinExistence type="predicted"/>
<feature type="transmembrane region" description="Helical" evidence="1">
    <location>
        <begin position="25"/>
        <end position="45"/>
    </location>
</feature>
<keyword evidence="3" id="KW-1185">Reference proteome</keyword>
<reference evidence="3" key="1">
    <citation type="submission" date="2017-04" db="EMBL/GenBank/DDBJ databases">
        <authorList>
            <person name="Millard A."/>
            <person name="Redgwell R T."/>
            <person name="Michniewski S."/>
        </authorList>
    </citation>
    <scope>NUCLEOTIDE SEQUENCE [LARGE SCALE GENOMIC DNA]</scope>
</reference>
<sequence>MKDFINAATAGSGGSSIASAATGQLTIAIASFVLMAAFGAWGAYLRWRDSKKFHEAIEKGDIQKAIEIRGK</sequence>
<evidence type="ECO:0000313" key="2">
    <source>
        <dbReference type="EMBL" id="SMH63960.1"/>
    </source>
</evidence>
<organism evidence="2 3">
    <name type="scientific">Escherichia phage vB_EcoS_swan01</name>
    <dbReference type="NCBI Taxonomy" id="2496549"/>
    <lineage>
        <taxon>Viruses</taxon>
        <taxon>Duplodnaviria</taxon>
        <taxon>Heunggongvirae</taxon>
        <taxon>Uroviricota</taxon>
        <taxon>Caudoviricetes</taxon>
        <taxon>Drexlerviridae</taxon>
        <taxon>Tempevirinae</taxon>
        <taxon>Warwickvirus</taxon>
        <taxon>Warwickvirus ityhuna</taxon>
        <taxon>Warwickvirus swan01</taxon>
    </lineage>
</organism>
<dbReference type="EMBL" id="LT841304">
    <property type="protein sequence ID" value="SMH63960.1"/>
    <property type="molecule type" value="Genomic_DNA"/>
</dbReference>
<name>A0A1X7QI22_9CAUD</name>
<keyword evidence="1" id="KW-1133">Transmembrane helix</keyword>
<keyword evidence="1" id="KW-0812">Transmembrane</keyword>
<gene>
    <name evidence="2" type="ORF">SWAN_00075</name>
</gene>
<evidence type="ECO:0000256" key="1">
    <source>
        <dbReference type="SAM" id="Phobius"/>
    </source>
</evidence>
<dbReference type="Proteomes" id="UP000281966">
    <property type="component" value="Segment"/>
</dbReference>
<evidence type="ECO:0000313" key="3">
    <source>
        <dbReference type="Proteomes" id="UP000281966"/>
    </source>
</evidence>
<keyword evidence="1" id="KW-0472">Membrane</keyword>
<accession>A0A1X7QI22</accession>
<protein>
    <submittedName>
        <fullName evidence="2">Putative holin</fullName>
    </submittedName>
</protein>